<feature type="region of interest" description="Disordered" evidence="5">
    <location>
        <begin position="448"/>
        <end position="568"/>
    </location>
</feature>
<dbReference type="InterPro" id="IPR011990">
    <property type="entry name" value="TPR-like_helical_dom_sf"/>
</dbReference>
<dbReference type="GO" id="GO:0016020">
    <property type="term" value="C:membrane"/>
    <property type="evidence" value="ECO:0007669"/>
    <property type="project" value="UniProtKB-SubCell"/>
</dbReference>
<reference evidence="8 9" key="1">
    <citation type="submission" date="2019-12" db="EMBL/GenBank/DDBJ databases">
        <authorList>
            <person name="Li M."/>
        </authorList>
    </citation>
    <scope>NUCLEOTIDE SEQUENCE [LARGE SCALE GENOMIC DNA]</scope>
    <source>
        <strain evidence="8 9">GBMRC 2046</strain>
    </source>
</reference>
<dbReference type="EMBL" id="WUMV01000003">
    <property type="protein sequence ID" value="MXN64884.1"/>
    <property type="molecule type" value="Genomic_DNA"/>
</dbReference>
<feature type="compositionally biased region" description="Low complexity" evidence="5">
    <location>
        <begin position="485"/>
        <end position="495"/>
    </location>
</feature>
<dbReference type="RefSeq" id="WP_160775122.1">
    <property type="nucleotide sequence ID" value="NZ_WUMV01000003.1"/>
</dbReference>
<comment type="caution">
    <text evidence="8">The sequence shown here is derived from an EMBL/GenBank/DDBJ whole genome shotgun (WGS) entry which is preliminary data.</text>
</comment>
<proteinExistence type="predicted"/>
<dbReference type="InterPro" id="IPR016982">
    <property type="entry name" value="Mms48"/>
</dbReference>
<evidence type="ECO:0000256" key="1">
    <source>
        <dbReference type="ARBA" id="ARBA00004370"/>
    </source>
</evidence>
<keyword evidence="4 6" id="KW-0472">Membrane</keyword>
<gene>
    <name evidence="8" type="ORF">GR183_08185</name>
</gene>
<organism evidence="8 9">
    <name type="scientific">Stappia sediminis</name>
    <dbReference type="NCBI Taxonomy" id="2692190"/>
    <lineage>
        <taxon>Bacteria</taxon>
        <taxon>Pseudomonadati</taxon>
        <taxon>Pseudomonadota</taxon>
        <taxon>Alphaproteobacteria</taxon>
        <taxon>Hyphomicrobiales</taxon>
        <taxon>Stappiaceae</taxon>
        <taxon>Stappia</taxon>
    </lineage>
</organism>
<feature type="compositionally biased region" description="Basic and acidic residues" evidence="5">
    <location>
        <begin position="448"/>
        <end position="484"/>
    </location>
</feature>
<keyword evidence="2 6" id="KW-0812">Transmembrane</keyword>
<keyword evidence="9" id="KW-1185">Reference proteome</keyword>
<dbReference type="Pfam" id="PF07219">
    <property type="entry name" value="HemY_N"/>
    <property type="match status" value="1"/>
</dbReference>
<evidence type="ECO:0000256" key="6">
    <source>
        <dbReference type="SAM" id="Phobius"/>
    </source>
</evidence>
<dbReference type="Gene3D" id="1.25.40.10">
    <property type="entry name" value="Tetratricopeptide repeat domain"/>
    <property type="match status" value="1"/>
</dbReference>
<accession>A0A7X3LTN1</accession>
<evidence type="ECO:0000256" key="2">
    <source>
        <dbReference type="ARBA" id="ARBA00022692"/>
    </source>
</evidence>
<evidence type="ECO:0000313" key="9">
    <source>
        <dbReference type="Proteomes" id="UP000433101"/>
    </source>
</evidence>
<sequence>MIRVLIFMGVVFALALGAAWVAERPGIISLDWQGYRIEMGVMTALVIIAAAFVVAHILWGILRTVMRSPDIASRFWRRRKKDRGYDALSKGLVALGVGDAPSAKRYGAEAAKLLKGEPAAKLLLAQTAQLSGDREEARRRFEDMLEDPRLKAVGLHGLFIEAERLDEPVAARHYAEEAAELVPGLPWAGRAVLGYQAMGEDWEKAQRTLERNYAAKLIDKKTFRRHKAVIMTARAMELEGRDPDQARQLAYDAHGLAPDLVPAAALAARLFTRRGEIRKTLKIVEATWKVKPHPDLAEAYAHARSGDSAQDRLARVKSLAALRPNSTDGALAVAIAAIEASDWGLAREKLAAVLRSSPTRRACLLMAELEEKENGDRGRVREWLSRAVRAPADPTWVADGIVSDEWAPVSPLSGRLDAFEWTQPPAAHPEDELETIDENLLAALPSLPEKKPEPVAQPREEAASKPEAPKVEAKPEPEPAREPAETAAAASEPVTGEIITPEKPAEKAEAAKEKPAEKAQASGDGPQRAKAESAKVETIDFPLKHMPDDPGPEDKEEAAAKGGFRFFN</sequence>
<dbReference type="Proteomes" id="UP000433101">
    <property type="component" value="Unassembled WGS sequence"/>
</dbReference>
<evidence type="ECO:0000256" key="3">
    <source>
        <dbReference type="ARBA" id="ARBA00022989"/>
    </source>
</evidence>
<dbReference type="AlphaFoldDB" id="A0A7X3LTN1"/>
<feature type="compositionally biased region" description="Basic and acidic residues" evidence="5">
    <location>
        <begin position="503"/>
        <end position="517"/>
    </location>
</feature>
<evidence type="ECO:0000256" key="5">
    <source>
        <dbReference type="SAM" id="MobiDB-lite"/>
    </source>
</evidence>
<dbReference type="InterPro" id="IPR010817">
    <property type="entry name" value="HemY_N"/>
</dbReference>
<name>A0A7X3LTN1_9HYPH</name>
<feature type="compositionally biased region" description="Basic and acidic residues" evidence="5">
    <location>
        <begin position="527"/>
        <end position="548"/>
    </location>
</feature>
<feature type="transmembrane region" description="Helical" evidence="6">
    <location>
        <begin position="37"/>
        <end position="59"/>
    </location>
</feature>
<dbReference type="PIRSF" id="PIRSF031802">
    <property type="entry name" value="UCP031802"/>
    <property type="match status" value="1"/>
</dbReference>
<evidence type="ECO:0000256" key="4">
    <source>
        <dbReference type="ARBA" id="ARBA00023136"/>
    </source>
</evidence>
<evidence type="ECO:0000259" key="7">
    <source>
        <dbReference type="Pfam" id="PF07219"/>
    </source>
</evidence>
<comment type="subcellular location">
    <subcellularLocation>
        <location evidence="1">Membrane</location>
    </subcellularLocation>
</comment>
<protein>
    <submittedName>
        <fullName evidence="8">Heme biosynthesis protein HemY</fullName>
    </submittedName>
</protein>
<keyword evidence="3 6" id="KW-1133">Transmembrane helix</keyword>
<evidence type="ECO:0000313" key="8">
    <source>
        <dbReference type="EMBL" id="MXN64884.1"/>
    </source>
</evidence>
<feature type="domain" description="HemY N-terminal" evidence="7">
    <location>
        <begin position="26"/>
        <end position="132"/>
    </location>
</feature>
<dbReference type="SUPFAM" id="SSF48452">
    <property type="entry name" value="TPR-like"/>
    <property type="match status" value="1"/>
</dbReference>